<reference evidence="2 3" key="1">
    <citation type="submission" date="2018-06" db="EMBL/GenBank/DDBJ databases">
        <authorList>
            <consortium name="Pathogen Informatics"/>
            <person name="Doyle S."/>
        </authorList>
    </citation>
    <scope>NUCLEOTIDE SEQUENCE [LARGE SCALE GENOMIC DNA]</scope>
    <source>
        <strain evidence="2 3">NCTC10465</strain>
    </source>
</reference>
<dbReference type="AlphaFoldDB" id="A0A378QVG4"/>
<dbReference type="EMBL" id="UGPY01000004">
    <property type="protein sequence ID" value="STZ04899.1"/>
    <property type="molecule type" value="Genomic_DNA"/>
</dbReference>
<proteinExistence type="predicted"/>
<accession>A0A378QVG4</accession>
<keyword evidence="1" id="KW-0812">Transmembrane</keyword>
<gene>
    <name evidence="2" type="ORF">NCTC10465_02354</name>
</gene>
<feature type="transmembrane region" description="Helical" evidence="1">
    <location>
        <begin position="25"/>
        <end position="43"/>
    </location>
</feature>
<keyword evidence="3" id="KW-1185">Reference proteome</keyword>
<sequence length="58" mass="6688">MTVQIIPVNDDKAPVFDHKGIFKKIALRSVLIPIPLALLIWLISGRREFFLGIFYLCF</sequence>
<organism evidence="2 3">
    <name type="scientific">Faucicola osloensis</name>
    <name type="common">Moraxella osloensis</name>
    <dbReference type="NCBI Taxonomy" id="34062"/>
    <lineage>
        <taxon>Bacteria</taxon>
        <taxon>Pseudomonadati</taxon>
        <taxon>Pseudomonadota</taxon>
        <taxon>Gammaproteobacteria</taxon>
        <taxon>Moraxellales</taxon>
        <taxon>Moraxellaceae</taxon>
        <taxon>Faucicola</taxon>
    </lineage>
</organism>
<evidence type="ECO:0000256" key="1">
    <source>
        <dbReference type="SAM" id="Phobius"/>
    </source>
</evidence>
<keyword evidence="1" id="KW-0472">Membrane</keyword>
<evidence type="ECO:0000313" key="3">
    <source>
        <dbReference type="Proteomes" id="UP000255230"/>
    </source>
</evidence>
<evidence type="ECO:0000313" key="2">
    <source>
        <dbReference type="EMBL" id="STZ04899.1"/>
    </source>
</evidence>
<dbReference type="RefSeq" id="WP_172460526.1">
    <property type="nucleotide sequence ID" value="NZ_UGPY01000004.1"/>
</dbReference>
<protein>
    <submittedName>
        <fullName evidence="2">Uncharacterized protein</fullName>
    </submittedName>
</protein>
<dbReference type="Proteomes" id="UP000255230">
    <property type="component" value="Unassembled WGS sequence"/>
</dbReference>
<keyword evidence="1" id="KW-1133">Transmembrane helix</keyword>
<name>A0A378QVG4_FAUOS</name>